<dbReference type="GO" id="GO:0031462">
    <property type="term" value="C:Cul2-RING ubiquitin ligase complex"/>
    <property type="evidence" value="ECO:0007669"/>
    <property type="project" value="TreeGrafter"/>
</dbReference>
<feature type="region of interest" description="Disordered" evidence="1">
    <location>
        <begin position="847"/>
        <end position="866"/>
    </location>
</feature>
<dbReference type="Gene3D" id="1.25.40.10">
    <property type="entry name" value="Tetratricopeptide repeat domain"/>
    <property type="match status" value="2"/>
</dbReference>
<evidence type="ECO:0000313" key="2">
    <source>
        <dbReference type="WBParaSite" id="TASK_0000161401-mRNA-1"/>
    </source>
</evidence>
<dbReference type="SUPFAM" id="SSF48452">
    <property type="entry name" value="TPR-like"/>
    <property type="match status" value="1"/>
</dbReference>
<dbReference type="GO" id="GO:1990756">
    <property type="term" value="F:ubiquitin-like ligase-substrate adaptor activity"/>
    <property type="evidence" value="ECO:0007669"/>
    <property type="project" value="TreeGrafter"/>
</dbReference>
<dbReference type="Pfam" id="PF13374">
    <property type="entry name" value="TPR_10"/>
    <property type="match status" value="1"/>
</dbReference>
<dbReference type="GO" id="GO:0006886">
    <property type="term" value="P:intracellular protein transport"/>
    <property type="evidence" value="ECO:0007669"/>
    <property type="project" value="InterPro"/>
</dbReference>
<reference evidence="2" key="1">
    <citation type="submission" date="2017-02" db="UniProtKB">
        <authorList>
            <consortium name="WormBaseParasite"/>
        </authorList>
    </citation>
    <scope>IDENTIFICATION</scope>
</reference>
<dbReference type="PANTHER" id="PTHR46575">
    <property type="entry name" value="AMYLOID PROTEIN-BINDING PROTEIN 2"/>
    <property type="match status" value="1"/>
</dbReference>
<dbReference type="WBParaSite" id="TASK_0000161401-mRNA-1">
    <property type="protein sequence ID" value="TASK_0000161401-mRNA-1"/>
    <property type="gene ID" value="TASK_0000161401"/>
</dbReference>
<dbReference type="GO" id="GO:0043161">
    <property type="term" value="P:proteasome-mediated ubiquitin-dependent protein catabolic process"/>
    <property type="evidence" value="ECO:0007669"/>
    <property type="project" value="TreeGrafter"/>
</dbReference>
<dbReference type="AlphaFoldDB" id="A0A0R3VW20"/>
<dbReference type="InterPro" id="IPR042476">
    <property type="entry name" value="APPBP2"/>
</dbReference>
<evidence type="ECO:0000256" key="1">
    <source>
        <dbReference type="SAM" id="MobiDB-lite"/>
    </source>
</evidence>
<dbReference type="InterPro" id="IPR011990">
    <property type="entry name" value="TPR-like_helical_dom_sf"/>
</dbReference>
<sequence length="866" mass="97690">LDDENPLFQKVEESFQCLKKLLEFNSVDNLRTFFQPDDFRTVEDISTFYGRIKCCPVSQRLFKRFMERGPSLQLISAFYLSLNRAIPGGLENLFNLPDNLALNFSVFWFPMVHCNFLRHESAFESVRVVHDFLADLRVFEALYDSISNLHLEMSSVLSIPGCNTHGSVTDTDVNLPWRQHPISDRLVENVQEALRTCSKEFLSFLSTVKLCVKVGKFFYDASEFVHAFRASYATFKSVHAFSLANPDLEANSIRWEYETLCVMLQSMNAYAMYLDPDHRDILYKTAPQVLLRINQLGLSVASDSAIEAQLLTSLPRGDNNSGFRRGLSTLSFSPGTMARIIYHAPDPSAGDSPSASCSVGQARRTQSEVCSKKPEATDSVDALSVDALNLEREQEDCGQGLIPPIKVQVEDENEDDDTELMNLLSPPLTIAARDNDSPPHQPICMAFGLAELGTFYYALCNYRLAFRFAMLALEQIKIVPCASRVVVQVLRLACRICIIQRKYALGVRIIKWLAKFTREKLGSHNPLYANILLDYGCLLLNTDNTTKAAELYRIGLSMVSDCLPGLSMAAALALEDLAYAYYVLEYTSGEFEFALNCADKAIDMLKLLGHQSCMQSASANRVKALILEEIAIDDGNPDVMHSKLMDARNLHLLSLDLCERTFGVWNIQTAKHFGNLGRLFQSLEHNQTAEEMHLKAIMIKERLLGPNDFEVGLSIGHLASLYNYHMNMYDKAEELYLRSIQISLDLFGPGYSGLEYDYRGLQRVYRKTNNTQKLAEYSRLFDEWMEHRLEHHMPEFMHFFASNETEHFEPNPPEGTSLELLVVDFHGEFDSKLGSAAEQSGMEPVEVVGRTVTPTMEGEASRSTGS</sequence>
<name>A0A0R3VW20_TAEAS</name>
<organism evidence="2">
    <name type="scientific">Taenia asiatica</name>
    <name type="common">Asian tapeworm</name>
    <dbReference type="NCBI Taxonomy" id="60517"/>
    <lineage>
        <taxon>Eukaryota</taxon>
        <taxon>Metazoa</taxon>
        <taxon>Spiralia</taxon>
        <taxon>Lophotrochozoa</taxon>
        <taxon>Platyhelminthes</taxon>
        <taxon>Cestoda</taxon>
        <taxon>Eucestoda</taxon>
        <taxon>Cyclophyllidea</taxon>
        <taxon>Taeniidae</taxon>
        <taxon>Taenia</taxon>
    </lineage>
</organism>
<proteinExistence type="predicted"/>
<dbReference type="STRING" id="60517.A0A0R3VW20"/>
<dbReference type="PANTHER" id="PTHR46575:SF1">
    <property type="entry name" value="AMYLOID PROTEIN-BINDING PROTEIN 2"/>
    <property type="match status" value="1"/>
</dbReference>
<protein>
    <submittedName>
        <fullName evidence="2">TPR_REGION domain-containing protein</fullName>
    </submittedName>
</protein>
<accession>A0A0R3VW20</accession>